<feature type="domain" description="DUF397" evidence="1">
    <location>
        <begin position="18"/>
        <end position="69"/>
    </location>
</feature>
<protein>
    <submittedName>
        <fullName evidence="2">DUF397 domain-containing protein</fullName>
    </submittedName>
</protein>
<reference evidence="2 3" key="1">
    <citation type="submission" date="2020-01" db="EMBL/GenBank/DDBJ databases">
        <title>Insect and environment-associated Actinomycetes.</title>
        <authorList>
            <person name="Currrie C."/>
            <person name="Chevrette M."/>
            <person name="Carlson C."/>
            <person name="Stubbendieck R."/>
            <person name="Wendt-Pienkowski E."/>
        </authorList>
    </citation>
    <scope>NUCLEOTIDE SEQUENCE [LARGE SCALE GENOMIC DNA]</scope>
    <source>
        <strain evidence="2 3">SID11342</strain>
    </source>
</reference>
<dbReference type="RefSeq" id="WP_164349936.1">
    <property type="nucleotide sequence ID" value="NZ_JAAGLQ010000686.1"/>
</dbReference>
<organism evidence="2 3">
    <name type="scientific">Streptomyces halstedii</name>
    <dbReference type="NCBI Taxonomy" id="1944"/>
    <lineage>
        <taxon>Bacteria</taxon>
        <taxon>Bacillati</taxon>
        <taxon>Actinomycetota</taxon>
        <taxon>Actinomycetes</taxon>
        <taxon>Kitasatosporales</taxon>
        <taxon>Streptomycetaceae</taxon>
        <taxon>Streptomyces</taxon>
    </lineage>
</organism>
<name>A0A6N9U9K7_STRHA</name>
<evidence type="ECO:0000313" key="2">
    <source>
        <dbReference type="EMBL" id="NEA20197.1"/>
    </source>
</evidence>
<evidence type="ECO:0000313" key="3">
    <source>
        <dbReference type="Proteomes" id="UP000471293"/>
    </source>
</evidence>
<gene>
    <name evidence="2" type="ORF">G3I29_33050</name>
</gene>
<proteinExistence type="predicted"/>
<dbReference type="Proteomes" id="UP000471293">
    <property type="component" value="Unassembled WGS sequence"/>
</dbReference>
<evidence type="ECO:0000259" key="1">
    <source>
        <dbReference type="Pfam" id="PF04149"/>
    </source>
</evidence>
<sequence length="80" mass="8476">MNTNRALQPSTTVAPEGAWFKSTYSDGTGNNCVEAADLAPQIAVRDSKDKQGPALVFPCDSWNSFVSSLSQGEIALDARA</sequence>
<dbReference type="InterPro" id="IPR007278">
    <property type="entry name" value="DUF397"/>
</dbReference>
<comment type="caution">
    <text evidence="2">The sequence shown here is derived from an EMBL/GenBank/DDBJ whole genome shotgun (WGS) entry which is preliminary data.</text>
</comment>
<dbReference type="AlphaFoldDB" id="A0A6N9U9K7"/>
<dbReference type="Pfam" id="PF04149">
    <property type="entry name" value="DUF397"/>
    <property type="match status" value="1"/>
</dbReference>
<accession>A0A6N9U9K7</accession>
<dbReference type="EMBL" id="JAAGLQ010000686">
    <property type="protein sequence ID" value="NEA20197.1"/>
    <property type="molecule type" value="Genomic_DNA"/>
</dbReference>